<reference evidence="1" key="1">
    <citation type="submission" date="2014-05" db="EMBL/GenBank/DDBJ databases">
        <authorList>
            <person name="Chronopoulou M."/>
        </authorList>
    </citation>
    <scope>NUCLEOTIDE SEQUENCE</scope>
    <source>
        <tissue evidence="1">Whole organism</tissue>
    </source>
</reference>
<accession>A0A0K2VBL9</accession>
<name>A0A0K2VBL9_LEPSM</name>
<protein>
    <submittedName>
        <fullName evidence="1">Uncharacterized protein</fullName>
    </submittedName>
</protein>
<dbReference type="AlphaFoldDB" id="A0A0K2VBL9"/>
<evidence type="ECO:0000313" key="1">
    <source>
        <dbReference type="EMBL" id="CDW47874.1"/>
    </source>
</evidence>
<sequence>MGSFQCWCQKLPLYKLF</sequence>
<proteinExistence type="predicted"/>
<organism evidence="1">
    <name type="scientific">Lepeophtheirus salmonis</name>
    <name type="common">Salmon louse</name>
    <name type="synonym">Caligus salmonis</name>
    <dbReference type="NCBI Taxonomy" id="72036"/>
    <lineage>
        <taxon>Eukaryota</taxon>
        <taxon>Metazoa</taxon>
        <taxon>Ecdysozoa</taxon>
        <taxon>Arthropoda</taxon>
        <taxon>Crustacea</taxon>
        <taxon>Multicrustacea</taxon>
        <taxon>Hexanauplia</taxon>
        <taxon>Copepoda</taxon>
        <taxon>Siphonostomatoida</taxon>
        <taxon>Caligidae</taxon>
        <taxon>Lepeophtheirus</taxon>
    </lineage>
</organism>
<dbReference type="EMBL" id="HACA01030513">
    <property type="protein sequence ID" value="CDW47874.1"/>
    <property type="molecule type" value="Transcribed_RNA"/>
</dbReference>